<feature type="region of interest" description="Disordered" evidence="1">
    <location>
        <begin position="64"/>
        <end position="83"/>
    </location>
</feature>
<dbReference type="InterPro" id="IPR032708">
    <property type="entry name" value="McjB_C"/>
</dbReference>
<evidence type="ECO:0000313" key="4">
    <source>
        <dbReference type="Proteomes" id="UP000587415"/>
    </source>
</evidence>
<keyword evidence="3" id="KW-0645">Protease</keyword>
<proteinExistence type="predicted"/>
<feature type="compositionally biased region" description="Pro residues" evidence="1">
    <location>
        <begin position="64"/>
        <end position="76"/>
    </location>
</feature>
<evidence type="ECO:0000256" key="1">
    <source>
        <dbReference type="SAM" id="MobiDB-lite"/>
    </source>
</evidence>
<keyword evidence="4" id="KW-1185">Reference proteome</keyword>
<name>A0A7X6BPK1_9CAUL</name>
<dbReference type="AlphaFoldDB" id="A0A7X6BPK1"/>
<dbReference type="NCBIfam" id="NF033537">
    <property type="entry name" value="lasso_biosyn_B2"/>
    <property type="match status" value="1"/>
</dbReference>
<organism evidence="3 4">
    <name type="scientific">Brevundimonas alba</name>
    <dbReference type="NCBI Taxonomy" id="74314"/>
    <lineage>
        <taxon>Bacteria</taxon>
        <taxon>Pseudomonadati</taxon>
        <taxon>Pseudomonadota</taxon>
        <taxon>Alphaproteobacteria</taxon>
        <taxon>Caulobacterales</taxon>
        <taxon>Caulobacteraceae</taxon>
        <taxon>Brevundimonas</taxon>
    </lineage>
</organism>
<dbReference type="GO" id="GO:0008233">
    <property type="term" value="F:peptidase activity"/>
    <property type="evidence" value="ECO:0007669"/>
    <property type="project" value="UniProtKB-KW"/>
</dbReference>
<gene>
    <name evidence="3" type="ORF">GGQ87_002359</name>
</gene>
<protein>
    <submittedName>
        <fullName evidence="3">Transglutaminase-like putative cysteine protease</fullName>
    </submittedName>
</protein>
<reference evidence="3 4" key="1">
    <citation type="submission" date="2020-03" db="EMBL/GenBank/DDBJ databases">
        <title>Genomic Encyclopedia of Type Strains, Phase IV (KMG-IV): sequencing the most valuable type-strain genomes for metagenomic binning, comparative biology and taxonomic classification.</title>
        <authorList>
            <person name="Goeker M."/>
        </authorList>
    </citation>
    <scope>NUCLEOTIDE SEQUENCE [LARGE SCALE GENOMIC DNA]</scope>
    <source>
        <strain evidence="3 4">DSM 4736</strain>
    </source>
</reference>
<dbReference type="GO" id="GO:0006508">
    <property type="term" value="P:proteolysis"/>
    <property type="evidence" value="ECO:0007669"/>
    <property type="project" value="UniProtKB-KW"/>
</dbReference>
<dbReference type="RefSeq" id="WP_168048004.1">
    <property type="nucleotide sequence ID" value="NZ_JAATJM010000002.1"/>
</dbReference>
<accession>A0A7X6BPK1</accession>
<keyword evidence="3" id="KW-0378">Hydrolase</keyword>
<dbReference type="Pfam" id="PF13471">
    <property type="entry name" value="Transglut_core3"/>
    <property type="match status" value="1"/>
</dbReference>
<feature type="domain" description="Microcin J25-processing protein McjB C-terminal" evidence="2">
    <location>
        <begin position="102"/>
        <end position="209"/>
    </location>
</feature>
<dbReference type="EMBL" id="JAATJM010000002">
    <property type="protein sequence ID" value="NJC42064.1"/>
    <property type="molecule type" value="Genomic_DNA"/>
</dbReference>
<sequence>MTLYLRPDVHAVAIGGDLALLDIAGDAYLCLPGAASILTGGRRTAIAPGPLADPLIEAGLLATEPPPEIEAPPPAPTRSIIHGPAAGGPGPRALIAAAGVVADIRRARAGQGLAPYLRVAEARTALSRDPEATLAAARLFWSMGPWLPLEGECLLRSAMLVSFLRRSGLAADWVFGVRLWPFNAHCWVQAGEVCLNDDVERLWAYTPIFRR</sequence>
<comment type="caution">
    <text evidence="3">The sequence shown here is derived from an EMBL/GenBank/DDBJ whole genome shotgun (WGS) entry which is preliminary data.</text>
</comment>
<evidence type="ECO:0000313" key="3">
    <source>
        <dbReference type="EMBL" id="NJC42064.1"/>
    </source>
</evidence>
<dbReference type="InterPro" id="IPR053521">
    <property type="entry name" value="McjB-like"/>
</dbReference>
<evidence type="ECO:0000259" key="2">
    <source>
        <dbReference type="Pfam" id="PF13471"/>
    </source>
</evidence>
<dbReference type="Proteomes" id="UP000587415">
    <property type="component" value="Unassembled WGS sequence"/>
</dbReference>